<accession>A0A438I3N9</accession>
<keyword evidence="3" id="KW-0808">Transferase</keyword>
<dbReference type="SUPFAM" id="SSF56672">
    <property type="entry name" value="DNA/RNA polymerases"/>
    <property type="match status" value="1"/>
</dbReference>
<dbReference type="CDD" id="cd00303">
    <property type="entry name" value="retropepsin_like"/>
    <property type="match status" value="1"/>
</dbReference>
<dbReference type="Pfam" id="PF00385">
    <property type="entry name" value="Chromo"/>
    <property type="match status" value="1"/>
</dbReference>
<dbReference type="InterPro" id="IPR041577">
    <property type="entry name" value="RT_RNaseH_2"/>
</dbReference>
<dbReference type="PANTHER" id="PTHR37984">
    <property type="entry name" value="PROTEIN CBG26694"/>
    <property type="match status" value="1"/>
</dbReference>
<keyword evidence="4" id="KW-0548">Nucleotidyltransferase</keyword>
<dbReference type="SUPFAM" id="SSF54160">
    <property type="entry name" value="Chromo domain-like"/>
    <property type="match status" value="1"/>
</dbReference>
<dbReference type="GO" id="GO:0015074">
    <property type="term" value="P:DNA integration"/>
    <property type="evidence" value="ECO:0007669"/>
    <property type="project" value="InterPro"/>
</dbReference>
<dbReference type="InterPro" id="IPR043128">
    <property type="entry name" value="Rev_trsase/Diguanyl_cyclase"/>
</dbReference>
<evidence type="ECO:0000256" key="4">
    <source>
        <dbReference type="ARBA" id="ARBA00022695"/>
    </source>
</evidence>
<dbReference type="InterPro" id="IPR000589">
    <property type="entry name" value="Ribosomal_uS15"/>
</dbReference>
<protein>
    <submittedName>
        <fullName evidence="13">Retrovirus-related Pol polyprotein from transposon 17.6</fullName>
    </submittedName>
</protein>
<dbReference type="InterPro" id="IPR009068">
    <property type="entry name" value="uS15_NS1_RNA-bd_sf"/>
</dbReference>
<dbReference type="GO" id="GO:0003964">
    <property type="term" value="F:RNA-directed DNA polymerase activity"/>
    <property type="evidence" value="ECO:0007669"/>
    <property type="project" value="UniProtKB-KW"/>
</dbReference>
<keyword evidence="7" id="KW-0378">Hydrolase</keyword>
<dbReference type="InterPro" id="IPR012337">
    <property type="entry name" value="RNaseH-like_sf"/>
</dbReference>
<dbReference type="Gene3D" id="3.30.70.270">
    <property type="match status" value="2"/>
</dbReference>
<dbReference type="InterPro" id="IPR023780">
    <property type="entry name" value="Chromo_domain"/>
</dbReference>
<keyword evidence="6" id="KW-0255">Endonuclease</keyword>
<dbReference type="PROSITE" id="PS50994">
    <property type="entry name" value="INTEGRASE"/>
    <property type="match status" value="1"/>
</dbReference>
<dbReference type="GO" id="GO:0006508">
    <property type="term" value="P:proteolysis"/>
    <property type="evidence" value="ECO:0007669"/>
    <property type="project" value="UniProtKB-KW"/>
</dbReference>
<dbReference type="PANTHER" id="PTHR37984:SF5">
    <property type="entry name" value="PROTEIN NYNRIN-LIKE"/>
    <property type="match status" value="1"/>
</dbReference>
<sequence>MRITAKIGQHEVVVLIDSGSTHNFISEKVADMLHLSVVPTKPFTVKVANGTPLKCQGRFEHVHVILQGIPFSLTLYSLPLTGLDLVLGVQWLEQLGTVVCNWKKLTMEFQWENQTHKLQGTNTQTIQVASLKAVSKELRQGSSMFTICLQSTSNEVQQAIHLDMQQLIKAFEDIFQKPNQLPPAREIDHRITLKEGTEPVNVRPYRYAYFQKAEIEKQVCDMLKLGLIKASTSLFSSPVLLVKKKDGTWRFCTDYRALNAVTIKDRFPIPTVDDMLDELHGATYFTKLDLRAGYHYVRVHPPDIPKTAFRTHNGHYEYLVMPFGLSNAPSTFQAIMNSIFRPYLGKFVQHQFFVKISKCAFGQLELEYLGLTGYYRKFVSNYDIIARAFTNLLKKGKFAWTKDAETAFQELKQAMTSTPTLAMPNFNEPFVIEFDASGDGIGVVLTQQGKPIAFMSRALGVSKRSWSIYAREMLAIQEWVAKLLGYDYEITYKPGRENSAADALSRVVSSPSLNALFVPQAPLWDEIKAEAIKHPYMDKIDKLANWQRTVQDYVSSYDVCQRIKSETLARAGLLQPLPIPCLVWDDITMDFIEGLPTSNGKNTILVVVDRLSKSAHFLALAHPFTAKMVVEKFVEGVVKLHGMPKSIISDRDPVFMSQFWQEFFKLSGTQLKMSSSYHPQTDGQSEVVNRCVEQYLRCYAHHHPRKWSFFLPWAEFWYNTTYHASTGMTPFQALYGRLPPTIPHYLMGTTPVHAVDQNLTSRDAILRQLKTNLHAATNRMKQVADSKRRNIEYQVGDMVFLKLQPYRQQSVAYKLNLPEGSKIHPIFHVSLLKKKLGEPNNTTVELPLTDDEGEIVLEPEGILDTHWVKKGSRIFEESLVKWKRLPLDDATWEDTKMLRDRFINVNLEDKVPVQDRGCHYIVVSNCYKMNDHVLFMHVMVFKMQDKHSRKGLQAMVQRRKKLLKYLRRTDWDSYCLVLSKLGVVMKWNQKLEFKKTWLNGKKNRLLLSIVLEAWRIEEPSLALPSPTSHIYSKNISSAACQS</sequence>
<keyword evidence="2" id="KW-0645">Protease</keyword>
<comment type="similarity">
    <text evidence="1">Belongs to the universal ribosomal protein uS15 family.</text>
</comment>
<dbReference type="InterPro" id="IPR021109">
    <property type="entry name" value="Peptidase_aspartic_dom_sf"/>
</dbReference>
<reference evidence="13 14" key="1">
    <citation type="journal article" date="2018" name="PLoS Genet.">
        <title>Population sequencing reveals clonal diversity and ancestral inbreeding in the grapevine cultivar Chardonnay.</title>
        <authorList>
            <person name="Roach M.J."/>
            <person name="Johnson D.L."/>
            <person name="Bohlmann J."/>
            <person name="van Vuuren H.J."/>
            <person name="Jones S.J."/>
            <person name="Pretorius I.S."/>
            <person name="Schmidt S.A."/>
            <person name="Borneman A.R."/>
        </authorList>
    </citation>
    <scope>NUCLEOTIDE SEQUENCE [LARGE SCALE GENOMIC DNA]</scope>
    <source>
        <strain evidence="14">cv. Chardonnay</strain>
        <tissue evidence="13">Leaf</tissue>
    </source>
</reference>
<evidence type="ECO:0000256" key="8">
    <source>
        <dbReference type="ARBA" id="ARBA00022918"/>
    </source>
</evidence>
<evidence type="ECO:0000256" key="6">
    <source>
        <dbReference type="ARBA" id="ARBA00022759"/>
    </source>
</evidence>
<dbReference type="Pfam" id="PF00078">
    <property type="entry name" value="RVT_1"/>
    <property type="match status" value="1"/>
</dbReference>
<dbReference type="GO" id="GO:0003676">
    <property type="term" value="F:nucleic acid binding"/>
    <property type="evidence" value="ECO:0007669"/>
    <property type="project" value="InterPro"/>
</dbReference>
<dbReference type="GO" id="GO:0005840">
    <property type="term" value="C:ribosome"/>
    <property type="evidence" value="ECO:0007669"/>
    <property type="project" value="UniProtKB-KW"/>
</dbReference>
<dbReference type="Gene3D" id="2.40.70.10">
    <property type="entry name" value="Acid Proteases"/>
    <property type="match status" value="1"/>
</dbReference>
<comment type="caution">
    <text evidence="13">The sequence shown here is derived from an EMBL/GenBank/DDBJ whole genome shotgun (WGS) entry which is preliminary data.</text>
</comment>
<dbReference type="FunFam" id="3.30.70.270:FF:000020">
    <property type="entry name" value="Transposon Tf2-6 polyprotein-like Protein"/>
    <property type="match status" value="1"/>
</dbReference>
<dbReference type="SMART" id="SM01387">
    <property type="entry name" value="Ribosomal_S15"/>
    <property type="match status" value="1"/>
</dbReference>
<name>A0A438I3N9_VITVI</name>
<keyword evidence="8" id="KW-0695">RNA-directed DNA polymerase</keyword>
<keyword evidence="5" id="KW-0540">Nuclease</keyword>
<evidence type="ECO:0000256" key="3">
    <source>
        <dbReference type="ARBA" id="ARBA00022679"/>
    </source>
</evidence>
<evidence type="ECO:0000313" key="14">
    <source>
        <dbReference type="Proteomes" id="UP000288805"/>
    </source>
</evidence>
<keyword evidence="9" id="KW-0689">Ribosomal protein</keyword>
<dbReference type="CDD" id="cd01647">
    <property type="entry name" value="RT_LTR"/>
    <property type="match status" value="1"/>
</dbReference>
<dbReference type="Gene3D" id="1.10.287.10">
    <property type="entry name" value="S15/NS1, RNA-binding"/>
    <property type="match status" value="1"/>
</dbReference>
<dbReference type="GO" id="GO:0008233">
    <property type="term" value="F:peptidase activity"/>
    <property type="evidence" value="ECO:0007669"/>
    <property type="project" value="UniProtKB-KW"/>
</dbReference>
<evidence type="ECO:0000259" key="12">
    <source>
        <dbReference type="PROSITE" id="PS50994"/>
    </source>
</evidence>
<dbReference type="GO" id="GO:0006412">
    <property type="term" value="P:translation"/>
    <property type="evidence" value="ECO:0007669"/>
    <property type="project" value="InterPro"/>
</dbReference>
<evidence type="ECO:0000256" key="11">
    <source>
        <dbReference type="ARBA" id="ARBA00023274"/>
    </source>
</evidence>
<evidence type="ECO:0000256" key="10">
    <source>
        <dbReference type="ARBA" id="ARBA00023268"/>
    </source>
</evidence>
<dbReference type="SUPFAM" id="SSF53098">
    <property type="entry name" value="Ribonuclease H-like"/>
    <property type="match status" value="1"/>
</dbReference>
<evidence type="ECO:0000256" key="7">
    <source>
        <dbReference type="ARBA" id="ARBA00022801"/>
    </source>
</evidence>
<dbReference type="FunFam" id="3.10.10.10:FF:000007">
    <property type="entry name" value="Retrovirus-related Pol polyprotein from transposon 17.6-like Protein"/>
    <property type="match status" value="1"/>
</dbReference>
<dbReference type="SUPFAM" id="SSF50630">
    <property type="entry name" value="Acid proteases"/>
    <property type="match status" value="1"/>
</dbReference>
<dbReference type="GO" id="GO:0003735">
    <property type="term" value="F:structural constituent of ribosome"/>
    <property type="evidence" value="ECO:0007669"/>
    <property type="project" value="InterPro"/>
</dbReference>
<dbReference type="AlphaFoldDB" id="A0A438I3N9"/>
<dbReference type="GO" id="GO:1990904">
    <property type="term" value="C:ribonucleoprotein complex"/>
    <property type="evidence" value="ECO:0007669"/>
    <property type="project" value="UniProtKB-KW"/>
</dbReference>
<dbReference type="InterPro" id="IPR001584">
    <property type="entry name" value="Integrase_cat-core"/>
</dbReference>
<gene>
    <name evidence="13" type="primary">pol_1923</name>
    <name evidence="13" type="ORF">CK203_035469</name>
</gene>
<keyword evidence="11" id="KW-0687">Ribonucleoprotein</keyword>
<dbReference type="InterPro" id="IPR036397">
    <property type="entry name" value="RNaseH_sf"/>
</dbReference>
<dbReference type="GO" id="GO:0004519">
    <property type="term" value="F:endonuclease activity"/>
    <property type="evidence" value="ECO:0007669"/>
    <property type="project" value="UniProtKB-KW"/>
</dbReference>
<evidence type="ECO:0000313" key="13">
    <source>
        <dbReference type="EMBL" id="RVW91312.1"/>
    </source>
</evidence>
<dbReference type="InterPro" id="IPR043502">
    <property type="entry name" value="DNA/RNA_pol_sf"/>
</dbReference>
<dbReference type="InterPro" id="IPR016197">
    <property type="entry name" value="Chromo-like_dom_sf"/>
</dbReference>
<organism evidence="13 14">
    <name type="scientific">Vitis vinifera</name>
    <name type="common">Grape</name>
    <dbReference type="NCBI Taxonomy" id="29760"/>
    <lineage>
        <taxon>Eukaryota</taxon>
        <taxon>Viridiplantae</taxon>
        <taxon>Streptophyta</taxon>
        <taxon>Embryophyta</taxon>
        <taxon>Tracheophyta</taxon>
        <taxon>Spermatophyta</taxon>
        <taxon>Magnoliopsida</taxon>
        <taxon>eudicotyledons</taxon>
        <taxon>Gunneridae</taxon>
        <taxon>Pentapetalae</taxon>
        <taxon>rosids</taxon>
        <taxon>Vitales</taxon>
        <taxon>Vitaceae</taxon>
        <taxon>Viteae</taxon>
        <taxon>Vitis</taxon>
    </lineage>
</organism>
<dbReference type="Pfam" id="PF08284">
    <property type="entry name" value="RVP_2"/>
    <property type="match status" value="1"/>
</dbReference>
<feature type="domain" description="Integrase catalytic" evidence="12">
    <location>
        <begin position="574"/>
        <end position="738"/>
    </location>
</feature>
<dbReference type="Gene3D" id="3.10.10.10">
    <property type="entry name" value="HIV Type 1 Reverse Transcriptase, subunit A, domain 1"/>
    <property type="match status" value="1"/>
</dbReference>
<dbReference type="SUPFAM" id="SSF47060">
    <property type="entry name" value="S15/NS1 RNA-binding domain"/>
    <property type="match status" value="1"/>
</dbReference>
<proteinExistence type="inferred from homology"/>
<evidence type="ECO:0000256" key="2">
    <source>
        <dbReference type="ARBA" id="ARBA00022670"/>
    </source>
</evidence>
<dbReference type="InterPro" id="IPR050951">
    <property type="entry name" value="Retrovirus_Pol_polyprotein"/>
</dbReference>
<dbReference type="CDD" id="cd00353">
    <property type="entry name" value="Ribosomal_S15p_S13e"/>
    <property type="match status" value="1"/>
</dbReference>
<evidence type="ECO:0000256" key="1">
    <source>
        <dbReference type="ARBA" id="ARBA00008434"/>
    </source>
</evidence>
<dbReference type="EMBL" id="QGNW01000147">
    <property type="protein sequence ID" value="RVW91312.1"/>
    <property type="molecule type" value="Genomic_DNA"/>
</dbReference>
<dbReference type="Gene3D" id="3.30.420.10">
    <property type="entry name" value="Ribonuclease H-like superfamily/Ribonuclease H"/>
    <property type="match status" value="1"/>
</dbReference>
<dbReference type="Gene3D" id="2.40.50.40">
    <property type="match status" value="1"/>
</dbReference>
<dbReference type="Proteomes" id="UP000288805">
    <property type="component" value="Unassembled WGS sequence"/>
</dbReference>
<dbReference type="Pfam" id="PF17919">
    <property type="entry name" value="RT_RNaseH_2"/>
    <property type="match status" value="1"/>
</dbReference>
<dbReference type="Pfam" id="PF00312">
    <property type="entry name" value="Ribosomal_S15"/>
    <property type="match status" value="1"/>
</dbReference>
<dbReference type="InterPro" id="IPR000477">
    <property type="entry name" value="RT_dom"/>
</dbReference>
<keyword evidence="10" id="KW-0511">Multifunctional enzyme</keyword>
<evidence type="ECO:0000256" key="5">
    <source>
        <dbReference type="ARBA" id="ARBA00022722"/>
    </source>
</evidence>
<evidence type="ECO:0000256" key="9">
    <source>
        <dbReference type="ARBA" id="ARBA00022980"/>
    </source>
</evidence>